<dbReference type="SUPFAM" id="SSF53474">
    <property type="entry name" value="alpha/beta-Hydrolases"/>
    <property type="match status" value="1"/>
</dbReference>
<organism evidence="3 4">
    <name type="scientific">Bifidobacterium tsurumiense</name>
    <dbReference type="NCBI Taxonomy" id="356829"/>
    <lineage>
        <taxon>Bacteria</taxon>
        <taxon>Bacillati</taxon>
        <taxon>Actinomycetota</taxon>
        <taxon>Actinomycetes</taxon>
        <taxon>Bifidobacteriales</taxon>
        <taxon>Bifidobacteriaceae</taxon>
        <taxon>Bifidobacterium</taxon>
    </lineage>
</organism>
<name>A0A087EH88_9BIFI</name>
<dbReference type="EMBL" id="JGZU01000005">
    <property type="protein sequence ID" value="KFJ07139.1"/>
    <property type="molecule type" value="Genomic_DNA"/>
</dbReference>
<dbReference type="Gene3D" id="3.40.50.1820">
    <property type="entry name" value="alpha/beta hydrolase"/>
    <property type="match status" value="1"/>
</dbReference>
<dbReference type="InterPro" id="IPR029058">
    <property type="entry name" value="AB_hydrolase_fold"/>
</dbReference>
<sequence length="311" mass="34225">MNTLDNETIELFSTNAANMARGDAQHLKTQVLPKGVNQIKDILYKDGKDASPETGNLLDIYKPEKTGESLLPVIVDFHGGGLYYGSKENNLCRDMILASQGFAVVNANYRLVPQVSFPQQLSDAISVLSWIRNHGAEYGLDAQRVCMTGDSAGQSLPYTHAPPTALQNLLPGLVCSRQDSQCMPLAGTSGMYRVEGGVHATALSYYERGYFQTPHDRIMINPYLDLDRLVVDGNIPPMLLITSFEDSLADNSLELARILQYRHKNHPLHICPKGNERALGHVFGITQAGDPAATEAQQAATDISRFFKQYI</sequence>
<proteinExistence type="predicted"/>
<accession>A0A087EH88</accession>
<dbReference type="STRING" id="356829.BITS_1571"/>
<keyword evidence="4" id="KW-1185">Reference proteome</keyword>
<evidence type="ECO:0000313" key="3">
    <source>
        <dbReference type="EMBL" id="KFJ07139.1"/>
    </source>
</evidence>
<feature type="domain" description="BD-FAE-like" evidence="2">
    <location>
        <begin position="58"/>
        <end position="157"/>
    </location>
</feature>
<evidence type="ECO:0000313" key="4">
    <source>
        <dbReference type="Proteomes" id="UP000029080"/>
    </source>
</evidence>
<evidence type="ECO:0000256" key="1">
    <source>
        <dbReference type="ARBA" id="ARBA00022801"/>
    </source>
</evidence>
<dbReference type="Pfam" id="PF20434">
    <property type="entry name" value="BD-FAE"/>
    <property type="match status" value="1"/>
</dbReference>
<gene>
    <name evidence="3" type="ORF">BITS_1571</name>
</gene>
<protein>
    <submittedName>
        <fullName evidence="3">Esterase/lipase</fullName>
        <ecNumber evidence="3">3.1.1.1</ecNumber>
    </submittedName>
</protein>
<dbReference type="InterPro" id="IPR049492">
    <property type="entry name" value="BD-FAE-like_dom"/>
</dbReference>
<keyword evidence="1 3" id="KW-0378">Hydrolase</keyword>
<dbReference type="AlphaFoldDB" id="A0A087EH88"/>
<dbReference type="PANTHER" id="PTHR48081">
    <property type="entry name" value="AB HYDROLASE SUPERFAMILY PROTEIN C4A8.06C"/>
    <property type="match status" value="1"/>
</dbReference>
<dbReference type="eggNOG" id="COG0657">
    <property type="taxonomic scope" value="Bacteria"/>
</dbReference>
<evidence type="ECO:0000259" key="2">
    <source>
        <dbReference type="Pfam" id="PF20434"/>
    </source>
</evidence>
<dbReference type="GO" id="GO:0106435">
    <property type="term" value="F:carboxylesterase activity"/>
    <property type="evidence" value="ECO:0007669"/>
    <property type="project" value="UniProtKB-EC"/>
</dbReference>
<dbReference type="Proteomes" id="UP000029080">
    <property type="component" value="Unassembled WGS sequence"/>
</dbReference>
<comment type="caution">
    <text evidence="3">The sequence shown here is derived from an EMBL/GenBank/DDBJ whole genome shotgun (WGS) entry which is preliminary data.</text>
</comment>
<dbReference type="InterPro" id="IPR050300">
    <property type="entry name" value="GDXG_lipolytic_enzyme"/>
</dbReference>
<reference evidence="3 4" key="1">
    <citation type="submission" date="2014-03" db="EMBL/GenBank/DDBJ databases">
        <title>Genomics of Bifidobacteria.</title>
        <authorList>
            <person name="Ventura M."/>
            <person name="Milani C."/>
            <person name="Lugli G.A."/>
        </authorList>
    </citation>
    <scope>NUCLEOTIDE SEQUENCE [LARGE SCALE GENOMIC DNA]</scope>
    <source>
        <strain evidence="3 4">JCM 13495</strain>
    </source>
</reference>
<dbReference type="EC" id="3.1.1.1" evidence="3"/>